<dbReference type="CDD" id="cd12162">
    <property type="entry name" value="2-Hacid_dh_4"/>
    <property type="match status" value="1"/>
</dbReference>
<sequence length="326" mass="35521">MSTPNIVILDAQTFHFPDKTPWAPIEKLGHVTIHDRTESAPAVITERCRDAQIVLTNKVPFDRETLAGLPGLKLISMLATGYNVIDIEAATEHGITVCNAPSYGTSCVAQHTVALMLELCNRVGEHAESVRRGDWVRSPDIVYWLQAPRELAGLTIGLIGLGEIGRGVAERLRPFGCEFIAYTPSRRNGPDWPEFSWASSVEEVFERADIVSLHCPQTADNAGFVNATRLSRMKRGSFIVNTARGTLINEHDLAAALRNGPLAGAALDVVAHEPMLPDNPLRTLDNAFITPHLAWASEPSRLRLIEINAANIAAFLSGKPQNVVNG</sequence>
<dbReference type="InterPro" id="IPR006140">
    <property type="entry name" value="D-isomer_DH_NAD-bd"/>
</dbReference>
<dbReference type="InterPro" id="IPR029753">
    <property type="entry name" value="D-isomer_DH_CS"/>
</dbReference>
<reference evidence="7 8" key="1">
    <citation type="submission" date="2020-07" db="EMBL/GenBank/DDBJ databases">
        <authorList>
            <person name="Feng X."/>
        </authorList>
    </citation>
    <scope>NUCLEOTIDE SEQUENCE [LARGE SCALE GENOMIC DNA]</scope>
    <source>
        <strain evidence="7 8">JCM31066</strain>
    </source>
</reference>
<evidence type="ECO:0000313" key="8">
    <source>
        <dbReference type="Proteomes" id="UP000546464"/>
    </source>
</evidence>
<dbReference type="InterPro" id="IPR006139">
    <property type="entry name" value="D-isomer_2_OHA_DH_cat_dom"/>
</dbReference>
<dbReference type="AlphaFoldDB" id="A0A842HID3"/>
<accession>A0A842HID3</accession>
<comment type="similarity">
    <text evidence="1 4">Belongs to the D-isomer specific 2-hydroxyacid dehydrogenase family.</text>
</comment>
<dbReference type="EMBL" id="JACHVB010000063">
    <property type="protein sequence ID" value="MBC2596172.1"/>
    <property type="molecule type" value="Genomic_DNA"/>
</dbReference>
<evidence type="ECO:0000256" key="2">
    <source>
        <dbReference type="ARBA" id="ARBA00023002"/>
    </source>
</evidence>
<keyword evidence="2 4" id="KW-0560">Oxidoreductase</keyword>
<gene>
    <name evidence="7" type="ORF">H5P28_18035</name>
</gene>
<dbReference type="InterPro" id="IPR050418">
    <property type="entry name" value="D-iso_2-hydroxyacid_DH_PdxB"/>
</dbReference>
<evidence type="ECO:0000313" key="7">
    <source>
        <dbReference type="EMBL" id="MBC2596172.1"/>
    </source>
</evidence>
<feature type="domain" description="D-isomer specific 2-hydroxyacid dehydrogenase catalytic" evidence="5">
    <location>
        <begin position="24"/>
        <end position="325"/>
    </location>
</feature>
<keyword evidence="8" id="KW-1185">Reference proteome</keyword>
<dbReference type="SUPFAM" id="SSF52283">
    <property type="entry name" value="Formate/glycerate dehydrogenase catalytic domain-like"/>
    <property type="match status" value="1"/>
</dbReference>
<organism evidence="7 8">
    <name type="scientific">Ruficoccus amylovorans</name>
    <dbReference type="NCBI Taxonomy" id="1804625"/>
    <lineage>
        <taxon>Bacteria</taxon>
        <taxon>Pseudomonadati</taxon>
        <taxon>Verrucomicrobiota</taxon>
        <taxon>Opitutia</taxon>
        <taxon>Puniceicoccales</taxon>
        <taxon>Cerasicoccaceae</taxon>
        <taxon>Ruficoccus</taxon>
    </lineage>
</organism>
<dbReference type="SUPFAM" id="SSF51735">
    <property type="entry name" value="NAD(P)-binding Rossmann-fold domains"/>
    <property type="match status" value="1"/>
</dbReference>
<dbReference type="RefSeq" id="WP_185677090.1">
    <property type="nucleotide sequence ID" value="NZ_JACHVB010000063.1"/>
</dbReference>
<dbReference type="GO" id="GO:0051287">
    <property type="term" value="F:NAD binding"/>
    <property type="evidence" value="ECO:0007669"/>
    <property type="project" value="InterPro"/>
</dbReference>
<protein>
    <submittedName>
        <fullName evidence="7">D-2-hydroxyacid dehydrogenase</fullName>
    </submittedName>
</protein>
<dbReference type="Pfam" id="PF02826">
    <property type="entry name" value="2-Hacid_dh_C"/>
    <property type="match status" value="1"/>
</dbReference>
<comment type="caution">
    <text evidence="7">The sequence shown here is derived from an EMBL/GenBank/DDBJ whole genome shotgun (WGS) entry which is preliminary data.</text>
</comment>
<dbReference type="Gene3D" id="3.40.50.720">
    <property type="entry name" value="NAD(P)-binding Rossmann-like Domain"/>
    <property type="match status" value="2"/>
</dbReference>
<feature type="domain" description="D-isomer specific 2-hydroxyacid dehydrogenase NAD-binding" evidence="6">
    <location>
        <begin position="113"/>
        <end position="294"/>
    </location>
</feature>
<evidence type="ECO:0000259" key="6">
    <source>
        <dbReference type="Pfam" id="PF02826"/>
    </source>
</evidence>
<dbReference type="PROSITE" id="PS00670">
    <property type="entry name" value="D_2_HYDROXYACID_DH_2"/>
    <property type="match status" value="1"/>
</dbReference>
<dbReference type="Pfam" id="PF00389">
    <property type="entry name" value="2-Hacid_dh"/>
    <property type="match status" value="1"/>
</dbReference>
<dbReference type="PROSITE" id="PS00671">
    <property type="entry name" value="D_2_HYDROXYACID_DH_3"/>
    <property type="match status" value="1"/>
</dbReference>
<dbReference type="GO" id="GO:0016616">
    <property type="term" value="F:oxidoreductase activity, acting on the CH-OH group of donors, NAD or NADP as acceptor"/>
    <property type="evidence" value="ECO:0007669"/>
    <property type="project" value="InterPro"/>
</dbReference>
<proteinExistence type="inferred from homology"/>
<keyword evidence="3" id="KW-0520">NAD</keyword>
<dbReference type="InterPro" id="IPR036291">
    <property type="entry name" value="NAD(P)-bd_dom_sf"/>
</dbReference>
<evidence type="ECO:0000256" key="3">
    <source>
        <dbReference type="ARBA" id="ARBA00023027"/>
    </source>
</evidence>
<evidence type="ECO:0000259" key="5">
    <source>
        <dbReference type="Pfam" id="PF00389"/>
    </source>
</evidence>
<dbReference type="PANTHER" id="PTHR43761:SF1">
    <property type="entry name" value="D-ISOMER SPECIFIC 2-HYDROXYACID DEHYDROGENASE CATALYTIC DOMAIN-CONTAINING PROTEIN-RELATED"/>
    <property type="match status" value="1"/>
</dbReference>
<dbReference type="PANTHER" id="PTHR43761">
    <property type="entry name" value="D-ISOMER SPECIFIC 2-HYDROXYACID DEHYDROGENASE FAMILY PROTEIN (AFU_ORTHOLOGUE AFUA_1G13630)"/>
    <property type="match status" value="1"/>
</dbReference>
<evidence type="ECO:0000256" key="1">
    <source>
        <dbReference type="ARBA" id="ARBA00005854"/>
    </source>
</evidence>
<dbReference type="Proteomes" id="UP000546464">
    <property type="component" value="Unassembled WGS sequence"/>
</dbReference>
<name>A0A842HID3_9BACT</name>
<evidence type="ECO:0000256" key="4">
    <source>
        <dbReference type="RuleBase" id="RU003719"/>
    </source>
</evidence>